<organism evidence="2">
    <name type="scientific">Microvirus mar28</name>
    <dbReference type="NCBI Taxonomy" id="2851161"/>
    <lineage>
        <taxon>Viruses</taxon>
        <taxon>Monodnaviria</taxon>
        <taxon>Sangervirae</taxon>
        <taxon>Phixviricota</taxon>
        <taxon>Malgrandaviricetes</taxon>
        <taxon>Petitvirales</taxon>
        <taxon>Microviridae</taxon>
    </lineage>
</organism>
<sequence>MCQNFSDYHLLIIKIMKFLIFITIMKLLLMFLTICSYCMQNFLLMIFSLRQFFDFVVQSVVFYSGGSGGPPPGALMMLPLSECCACTTWRPPPSGGGYVCAPYIYTGFFLFCVYCI</sequence>
<keyword evidence="1" id="KW-0812">Transmembrane</keyword>
<dbReference type="EMBL" id="MZ089774">
    <property type="protein sequence ID" value="QXN75126.1"/>
    <property type="molecule type" value="Genomic_DNA"/>
</dbReference>
<keyword evidence="1" id="KW-1133">Transmembrane helix</keyword>
<accession>A0A8F5MLN3</accession>
<proteinExistence type="predicted"/>
<evidence type="ECO:0000256" key="1">
    <source>
        <dbReference type="SAM" id="Phobius"/>
    </source>
</evidence>
<keyword evidence="1" id="KW-0472">Membrane</keyword>
<evidence type="ECO:0000313" key="2">
    <source>
        <dbReference type="EMBL" id="QXN75126.1"/>
    </source>
</evidence>
<protein>
    <submittedName>
        <fullName evidence="2">Uncharacterized protein</fullName>
    </submittedName>
</protein>
<reference evidence="2" key="1">
    <citation type="submission" date="2021-04" db="EMBL/GenBank/DDBJ databases">
        <title>Genomes of microviruses identified in yellow-bellied marmot fecal samples.</title>
        <authorList>
            <person name="Varsani A."/>
            <person name="Kraberger S."/>
            <person name="Chatterjee A."/>
            <person name="Richet C."/>
            <person name="Fontenele R.S."/>
            <person name="Schmidlin K."/>
            <person name="Blumstein D.T."/>
        </authorList>
    </citation>
    <scope>NUCLEOTIDE SEQUENCE</scope>
    <source>
        <strain evidence="2">Mar28</strain>
    </source>
</reference>
<feature type="transmembrane region" description="Helical" evidence="1">
    <location>
        <begin position="96"/>
        <end position="115"/>
    </location>
</feature>
<feature type="transmembrane region" description="Helical" evidence="1">
    <location>
        <begin position="15"/>
        <end position="35"/>
    </location>
</feature>
<name>A0A8F5MLN3_9VIRU</name>